<keyword evidence="1" id="KW-0863">Zinc-finger</keyword>
<name>A0A699GX56_TANCI</name>
<dbReference type="AlphaFoldDB" id="A0A699GX56"/>
<proteinExistence type="predicted"/>
<dbReference type="Pfam" id="PF00078">
    <property type="entry name" value="RVT_1"/>
    <property type="match status" value="1"/>
</dbReference>
<keyword evidence="4" id="KW-0548">Nucleotidyltransferase</keyword>
<dbReference type="GO" id="GO:0003964">
    <property type="term" value="F:RNA-directed DNA polymerase activity"/>
    <property type="evidence" value="ECO:0007669"/>
    <property type="project" value="UniProtKB-KW"/>
</dbReference>
<dbReference type="InterPro" id="IPR000477">
    <property type="entry name" value="RT_dom"/>
</dbReference>
<sequence length="610" mass="69569">MVESGVIRDGGKKGKDEQYVQTGDRGDSKIERYVYGLAPQIRKMVATTEPKTMQKAVQISGVLADQDVRTGSIKKVEKRGNVGEPSKDKNGRDDNKRTRSGNAFATTANPVGRENTGAWPKCTTCNSYHALRGPCRTCFNCNRLGHFAKDCRFMPRNVNPINVRNPAPARGACYECRKPSGLGFRYKIEIASGQLVKIDKVIKGCKLEIEGHVFDIDLIPFWHGSFDEGKERLLMSAKTSNKKQEKIVVVRDFLEYPYRLTPSELEELSGQLKELQDKVMPFGLTNAPAVFMDLINRVCRPYLDRFMIVFIDDILIHSKTREEHVDHLRLVLKPLRKEKRYAKFSKFELWLREVQFLGHVINGNGIHVDPSKIEAVENWKALRTPSKVCLFLGLAGYYRSDYDCKIRYHPGKANVVADALNRKEKVKPKRVRSMNMTLHSSIKDRIPAAQKKASDESAGLHCKVESVVRQLCGLRLEKKSYTNKRRKPLGFRVGDYDLLKVSPWKGVVRFGKKGKLAHRFVGPFEIIEKVSTVAYMLDLPEESDGVHDMFYMSNHKKCLADSTLQVPLDEIQVDAKLNFLKDPMEILEREFKKLKRSKIYHGQGLVEFKT</sequence>
<feature type="compositionally biased region" description="Basic and acidic residues" evidence="2">
    <location>
        <begin position="9"/>
        <end position="24"/>
    </location>
</feature>
<keyword evidence="1" id="KW-0862">Zinc</keyword>
<keyword evidence="1" id="KW-0479">Metal-binding</keyword>
<reference evidence="4" key="1">
    <citation type="journal article" date="2019" name="Sci. Rep.">
        <title>Draft genome of Tanacetum cinerariifolium, the natural source of mosquito coil.</title>
        <authorList>
            <person name="Yamashiro T."/>
            <person name="Shiraishi A."/>
            <person name="Satake H."/>
            <person name="Nakayama K."/>
        </authorList>
    </citation>
    <scope>NUCLEOTIDE SEQUENCE</scope>
</reference>
<dbReference type="Pfam" id="PF24626">
    <property type="entry name" value="SH3_Tf2-1"/>
    <property type="match status" value="1"/>
</dbReference>
<dbReference type="PROSITE" id="PS50158">
    <property type="entry name" value="ZF_CCHC"/>
    <property type="match status" value="1"/>
</dbReference>
<feature type="region of interest" description="Disordered" evidence="2">
    <location>
        <begin position="70"/>
        <end position="110"/>
    </location>
</feature>
<dbReference type="Gene3D" id="3.30.70.270">
    <property type="match status" value="1"/>
</dbReference>
<dbReference type="InterPro" id="IPR056924">
    <property type="entry name" value="SH3_Tf2-1"/>
</dbReference>
<evidence type="ECO:0000256" key="2">
    <source>
        <dbReference type="SAM" id="MobiDB-lite"/>
    </source>
</evidence>
<feature type="compositionally biased region" description="Basic and acidic residues" evidence="2">
    <location>
        <begin position="74"/>
        <end position="97"/>
    </location>
</feature>
<evidence type="ECO:0000256" key="1">
    <source>
        <dbReference type="PROSITE-ProRule" id="PRU00047"/>
    </source>
</evidence>
<dbReference type="CDD" id="cd01647">
    <property type="entry name" value="RT_LTR"/>
    <property type="match status" value="1"/>
</dbReference>
<dbReference type="GO" id="GO:0008270">
    <property type="term" value="F:zinc ion binding"/>
    <property type="evidence" value="ECO:0007669"/>
    <property type="project" value="UniProtKB-KW"/>
</dbReference>
<dbReference type="SMART" id="SM00343">
    <property type="entry name" value="ZnF_C2HC"/>
    <property type="match status" value="1"/>
</dbReference>
<evidence type="ECO:0000259" key="3">
    <source>
        <dbReference type="PROSITE" id="PS50158"/>
    </source>
</evidence>
<evidence type="ECO:0000313" key="4">
    <source>
        <dbReference type="EMBL" id="GEV76027.1"/>
    </source>
</evidence>
<keyword evidence="4" id="KW-0695">RNA-directed DNA polymerase</keyword>
<gene>
    <name evidence="4" type="ORF">Tci_148004</name>
</gene>
<dbReference type="Gene3D" id="4.10.60.10">
    <property type="entry name" value="Zinc finger, CCHC-type"/>
    <property type="match status" value="1"/>
</dbReference>
<dbReference type="Pfam" id="PF00098">
    <property type="entry name" value="zf-CCHC"/>
    <property type="match status" value="1"/>
</dbReference>
<dbReference type="InterPro" id="IPR036875">
    <property type="entry name" value="Znf_CCHC_sf"/>
</dbReference>
<dbReference type="InterPro" id="IPR001878">
    <property type="entry name" value="Znf_CCHC"/>
</dbReference>
<feature type="region of interest" description="Disordered" evidence="2">
    <location>
        <begin position="1"/>
        <end position="24"/>
    </location>
</feature>
<organism evidence="4">
    <name type="scientific">Tanacetum cinerariifolium</name>
    <name type="common">Dalmatian daisy</name>
    <name type="synonym">Chrysanthemum cinerariifolium</name>
    <dbReference type="NCBI Taxonomy" id="118510"/>
    <lineage>
        <taxon>Eukaryota</taxon>
        <taxon>Viridiplantae</taxon>
        <taxon>Streptophyta</taxon>
        <taxon>Embryophyta</taxon>
        <taxon>Tracheophyta</taxon>
        <taxon>Spermatophyta</taxon>
        <taxon>Magnoliopsida</taxon>
        <taxon>eudicotyledons</taxon>
        <taxon>Gunneridae</taxon>
        <taxon>Pentapetalae</taxon>
        <taxon>asterids</taxon>
        <taxon>campanulids</taxon>
        <taxon>Asterales</taxon>
        <taxon>Asteraceae</taxon>
        <taxon>Asteroideae</taxon>
        <taxon>Anthemideae</taxon>
        <taxon>Anthemidinae</taxon>
        <taxon>Tanacetum</taxon>
    </lineage>
</organism>
<dbReference type="PANTHER" id="PTHR24559">
    <property type="entry name" value="TRANSPOSON TY3-I GAG-POL POLYPROTEIN"/>
    <property type="match status" value="1"/>
</dbReference>
<dbReference type="InterPro" id="IPR043128">
    <property type="entry name" value="Rev_trsase/Diguanyl_cyclase"/>
</dbReference>
<accession>A0A699GX56</accession>
<dbReference type="InterPro" id="IPR053134">
    <property type="entry name" value="RNA-dir_DNA_polymerase"/>
</dbReference>
<protein>
    <submittedName>
        <fullName evidence="4">Putative reverse transcriptase domain-containing protein</fullName>
    </submittedName>
</protein>
<keyword evidence="4" id="KW-0808">Transferase</keyword>
<dbReference type="PANTHER" id="PTHR24559:SF444">
    <property type="entry name" value="REVERSE TRANSCRIPTASE DOMAIN-CONTAINING PROTEIN"/>
    <property type="match status" value="1"/>
</dbReference>
<dbReference type="EMBL" id="BKCJ010033408">
    <property type="protein sequence ID" value="GEV76027.1"/>
    <property type="molecule type" value="Genomic_DNA"/>
</dbReference>
<comment type="caution">
    <text evidence="4">The sequence shown here is derived from an EMBL/GenBank/DDBJ whole genome shotgun (WGS) entry which is preliminary data.</text>
</comment>
<dbReference type="SUPFAM" id="SSF56672">
    <property type="entry name" value="DNA/RNA polymerases"/>
    <property type="match status" value="1"/>
</dbReference>
<dbReference type="InterPro" id="IPR043502">
    <property type="entry name" value="DNA/RNA_pol_sf"/>
</dbReference>
<dbReference type="GO" id="GO:0003676">
    <property type="term" value="F:nucleic acid binding"/>
    <property type="evidence" value="ECO:0007669"/>
    <property type="project" value="InterPro"/>
</dbReference>
<feature type="compositionally biased region" description="Polar residues" evidence="2">
    <location>
        <begin position="100"/>
        <end position="109"/>
    </location>
</feature>
<dbReference type="SUPFAM" id="SSF57756">
    <property type="entry name" value="Retrovirus zinc finger-like domains"/>
    <property type="match status" value="1"/>
</dbReference>
<feature type="domain" description="CCHC-type" evidence="3">
    <location>
        <begin position="138"/>
        <end position="152"/>
    </location>
</feature>